<dbReference type="AlphaFoldDB" id="A0A178LR91"/>
<comment type="pathway">
    <text evidence="5">Purine metabolism; AMP biosynthesis via salvage pathway; AMP from ADP: step 1/1.</text>
</comment>
<accession>A0A178LR91</accession>
<dbReference type="EC" id="2.7.4.3" evidence="5 7"/>
<dbReference type="InterPro" id="IPR000850">
    <property type="entry name" value="Adenylat/UMP-CMP_kin"/>
</dbReference>
<dbReference type="GO" id="GO:0004017">
    <property type="term" value="F:AMP kinase activity"/>
    <property type="evidence" value="ECO:0007669"/>
    <property type="project" value="UniProtKB-UniRule"/>
</dbReference>
<keyword evidence="3 5" id="KW-0547">Nucleotide-binding</keyword>
<feature type="binding site" evidence="5">
    <location>
        <position position="34"/>
    </location>
    <ligand>
        <name>AMP</name>
        <dbReference type="ChEBI" id="CHEBI:456215"/>
    </ligand>
</feature>
<evidence type="ECO:0000256" key="7">
    <source>
        <dbReference type="RuleBase" id="RU003331"/>
    </source>
</evidence>
<name>A0A178LR91_9CHLR</name>
<sequence length="218" mass="23421">MTAPTILLIGPPGAGKTTIATQLARETGMAIIATGQQLRAEIRAQTPIGQQIGALLEHGQLAPDALMAELMRSWLNAIPPAQPCLLDGYPRSVAQAQMLETLLAEQGRQVDAVIVLDLSEATIIHRLSGRRVCRSPDGRDVTLHIDDTETVAQCLARGGVLMQRDDDQPDVIRARLQLYEQATAPVLDFYAARGVVHHVNADQPPPAIVAAIRAALQL</sequence>
<dbReference type="Proteomes" id="UP000078287">
    <property type="component" value="Unassembled WGS sequence"/>
</dbReference>
<protein>
    <recommendedName>
        <fullName evidence="5 7">Adenylate kinase</fullName>
        <shortName evidence="5">AK</shortName>
        <ecNumber evidence="5 7">2.7.4.3</ecNumber>
    </recommendedName>
    <alternativeName>
        <fullName evidence="5">ATP-AMP transphosphorylase</fullName>
    </alternativeName>
    <alternativeName>
        <fullName evidence="5">ATP:AMP phosphotransferase</fullName>
    </alternativeName>
    <alternativeName>
        <fullName evidence="5">Adenylate monophosphate kinase</fullName>
    </alternativeName>
</protein>
<dbReference type="EMBL" id="LWQS01000125">
    <property type="protein sequence ID" value="OAN36286.1"/>
    <property type="molecule type" value="Genomic_DNA"/>
</dbReference>
<dbReference type="SUPFAM" id="SSF52540">
    <property type="entry name" value="P-loop containing nucleoside triphosphate hydrolases"/>
    <property type="match status" value="1"/>
</dbReference>
<keyword evidence="5" id="KW-0963">Cytoplasm</keyword>
<dbReference type="OrthoDB" id="9805030at2"/>
<feature type="binding site" evidence="5">
    <location>
        <begin position="88"/>
        <end position="91"/>
    </location>
    <ligand>
        <name>AMP</name>
        <dbReference type="ChEBI" id="CHEBI:456215"/>
    </ligand>
</feature>
<dbReference type="HAMAP" id="MF_00235">
    <property type="entry name" value="Adenylate_kinase_Adk"/>
    <property type="match status" value="1"/>
</dbReference>
<dbReference type="PANTHER" id="PTHR23359">
    <property type="entry name" value="NUCLEOTIDE KINASE"/>
    <property type="match status" value="1"/>
</dbReference>
<feature type="binding site" evidence="5">
    <location>
        <position position="175"/>
    </location>
    <ligand>
        <name>AMP</name>
        <dbReference type="ChEBI" id="CHEBI:456215"/>
    </ligand>
</feature>
<feature type="binding site" evidence="5">
    <location>
        <position position="95"/>
    </location>
    <ligand>
        <name>AMP</name>
        <dbReference type="ChEBI" id="CHEBI:456215"/>
    </ligand>
</feature>
<evidence type="ECO:0000256" key="6">
    <source>
        <dbReference type="RuleBase" id="RU003330"/>
    </source>
</evidence>
<dbReference type="Gene3D" id="3.40.50.300">
    <property type="entry name" value="P-loop containing nucleotide triphosphate hydrolases"/>
    <property type="match status" value="1"/>
</dbReference>
<evidence type="ECO:0000256" key="2">
    <source>
        <dbReference type="ARBA" id="ARBA00022727"/>
    </source>
</evidence>
<evidence type="ECO:0000313" key="8">
    <source>
        <dbReference type="EMBL" id="OAN36286.1"/>
    </source>
</evidence>
<feature type="binding site" evidence="5">
    <location>
        <begin position="13"/>
        <end position="18"/>
    </location>
    <ligand>
        <name>ATP</name>
        <dbReference type="ChEBI" id="CHEBI:30616"/>
    </ligand>
</feature>
<comment type="similarity">
    <text evidence="5 6">Belongs to the adenylate kinase family.</text>
</comment>
<evidence type="ECO:0000256" key="3">
    <source>
        <dbReference type="ARBA" id="ARBA00022741"/>
    </source>
</evidence>
<dbReference type="InterPro" id="IPR033690">
    <property type="entry name" value="Adenylat_kinase_CS"/>
</dbReference>
<dbReference type="InterPro" id="IPR006259">
    <property type="entry name" value="Adenyl_kin_sub"/>
</dbReference>
<dbReference type="InterPro" id="IPR027417">
    <property type="entry name" value="P-loop_NTPase"/>
</dbReference>
<evidence type="ECO:0000256" key="5">
    <source>
        <dbReference type="HAMAP-Rule" id="MF_00235"/>
    </source>
</evidence>
<evidence type="ECO:0000256" key="4">
    <source>
        <dbReference type="ARBA" id="ARBA00022777"/>
    </source>
</evidence>
<reference evidence="8 9" key="1">
    <citation type="submission" date="2016-04" db="EMBL/GenBank/DDBJ databases">
        <title>Chloroflexus islandicus sp. nov., a thermophilic filamentous anoxygenic phototrophic bacterium from geyser Strokkur (Iceland).</title>
        <authorList>
            <person name="Gaisin V.A."/>
            <person name="Kalashnikov A.M."/>
            <person name="Sukhacheva M.V."/>
            <person name="Grouzdev D.S."/>
            <person name="Ivanov T.M."/>
            <person name="Kuznetsov B."/>
            <person name="Gorlenko V.M."/>
        </authorList>
    </citation>
    <scope>NUCLEOTIDE SEQUENCE [LARGE SCALE GENOMIC DNA]</scope>
    <source>
        <strain evidence="9">isl-2</strain>
    </source>
</reference>
<dbReference type="Pfam" id="PF00406">
    <property type="entry name" value="ADK"/>
    <property type="match status" value="1"/>
</dbReference>
<comment type="function">
    <text evidence="5">Catalyzes the reversible transfer of the terminal phosphate group between ATP and AMP. Plays an important role in cellular energy homeostasis and in adenine nucleotide metabolism.</text>
</comment>
<keyword evidence="5 7" id="KW-0067">ATP-binding</keyword>
<feature type="region of interest" description="NMP" evidence="5">
    <location>
        <begin position="33"/>
        <end position="62"/>
    </location>
</feature>
<dbReference type="CDD" id="cd01428">
    <property type="entry name" value="ADK"/>
    <property type="match status" value="1"/>
</dbReference>
<feature type="binding site" evidence="5">
    <location>
        <position position="203"/>
    </location>
    <ligand>
        <name>ATP</name>
        <dbReference type="ChEBI" id="CHEBI:30616"/>
    </ligand>
</feature>
<dbReference type="GO" id="GO:0005737">
    <property type="term" value="C:cytoplasm"/>
    <property type="evidence" value="ECO:0007669"/>
    <property type="project" value="UniProtKB-SubCell"/>
</dbReference>
<dbReference type="GO" id="GO:0005524">
    <property type="term" value="F:ATP binding"/>
    <property type="evidence" value="ECO:0007669"/>
    <property type="project" value="UniProtKB-UniRule"/>
</dbReference>
<evidence type="ECO:0000256" key="1">
    <source>
        <dbReference type="ARBA" id="ARBA00022679"/>
    </source>
</evidence>
<keyword evidence="1 5" id="KW-0808">Transferase</keyword>
<comment type="caution">
    <text evidence="8">The sequence shown here is derived from an EMBL/GenBank/DDBJ whole genome shotgun (WGS) entry which is preliminary data.</text>
</comment>
<dbReference type="STRING" id="1707952.A6A03_05905"/>
<feature type="binding site" evidence="5">
    <location>
        <position position="164"/>
    </location>
    <ligand>
        <name>AMP</name>
        <dbReference type="ChEBI" id="CHEBI:456215"/>
    </ligand>
</feature>
<organism evidence="8 9">
    <name type="scientific">Chloroflexus islandicus</name>
    <dbReference type="NCBI Taxonomy" id="1707952"/>
    <lineage>
        <taxon>Bacteria</taxon>
        <taxon>Bacillati</taxon>
        <taxon>Chloroflexota</taxon>
        <taxon>Chloroflexia</taxon>
        <taxon>Chloroflexales</taxon>
        <taxon>Chloroflexineae</taxon>
        <taxon>Chloroflexaceae</taxon>
        <taxon>Chloroflexus</taxon>
    </lineage>
</organism>
<keyword evidence="9" id="KW-1185">Reference proteome</keyword>
<dbReference type="GO" id="GO:0044209">
    <property type="term" value="P:AMP salvage"/>
    <property type="evidence" value="ECO:0007669"/>
    <property type="project" value="UniProtKB-UniRule"/>
</dbReference>
<feature type="binding site" evidence="5">
    <location>
        <position position="39"/>
    </location>
    <ligand>
        <name>AMP</name>
        <dbReference type="ChEBI" id="CHEBI:456215"/>
    </ligand>
</feature>
<gene>
    <name evidence="5" type="primary">adk</name>
    <name evidence="8" type="ORF">A6A03_05905</name>
</gene>
<dbReference type="PRINTS" id="PR00094">
    <property type="entry name" value="ADENYLTKNASE"/>
</dbReference>
<dbReference type="NCBIfam" id="TIGR01351">
    <property type="entry name" value="adk"/>
    <property type="match status" value="1"/>
</dbReference>
<comment type="catalytic activity">
    <reaction evidence="5 7">
        <text>AMP + ATP = 2 ADP</text>
        <dbReference type="Rhea" id="RHEA:12973"/>
        <dbReference type="ChEBI" id="CHEBI:30616"/>
        <dbReference type="ChEBI" id="CHEBI:456215"/>
        <dbReference type="ChEBI" id="CHEBI:456216"/>
        <dbReference type="EC" id="2.7.4.3"/>
    </reaction>
</comment>
<feature type="binding site" evidence="5">
    <location>
        <position position="130"/>
    </location>
    <ligand>
        <name>ATP</name>
        <dbReference type="ChEBI" id="CHEBI:30616"/>
    </ligand>
</feature>
<keyword evidence="2 5" id="KW-0545">Nucleotide biosynthesis</keyword>
<comment type="domain">
    <text evidence="5">Consists of three domains, a large central CORE domain and two small peripheral domains, NMPbind and LID, which undergo movements during catalysis. The LID domain closes over the site of phosphoryl transfer upon ATP binding. Assembling and dissambling the active center during each catalytic cycle provides an effective means to prevent ATP hydrolysis.</text>
</comment>
<dbReference type="PROSITE" id="PS00113">
    <property type="entry name" value="ADENYLATE_KINASE"/>
    <property type="match status" value="1"/>
</dbReference>
<comment type="subcellular location">
    <subcellularLocation>
        <location evidence="5 7">Cytoplasm</location>
    </subcellularLocation>
</comment>
<evidence type="ECO:0000313" key="9">
    <source>
        <dbReference type="Proteomes" id="UP000078287"/>
    </source>
</evidence>
<keyword evidence="4 5" id="KW-0418">Kinase</keyword>
<comment type="caution">
    <text evidence="5">Lacks conserved residue(s) required for the propagation of feature annotation.</text>
</comment>
<dbReference type="UniPathway" id="UPA00588">
    <property type="reaction ID" value="UER00649"/>
</dbReference>
<comment type="subunit">
    <text evidence="5 7">Monomer.</text>
</comment>
<proteinExistence type="inferred from homology"/>
<dbReference type="RefSeq" id="WP_066791572.1">
    <property type="nucleotide sequence ID" value="NZ_LWQS01000125.1"/>
</dbReference>